<evidence type="ECO:0000256" key="6">
    <source>
        <dbReference type="SAM" id="Phobius"/>
    </source>
</evidence>
<protein>
    <submittedName>
        <fullName evidence="7">YihY/virulence factor BrkB family protein</fullName>
    </submittedName>
</protein>
<dbReference type="PANTHER" id="PTHR30213:SF1">
    <property type="entry name" value="INNER MEMBRANE PROTEIN YHJD"/>
    <property type="match status" value="1"/>
</dbReference>
<keyword evidence="2" id="KW-1003">Cell membrane</keyword>
<proteinExistence type="predicted"/>
<evidence type="ECO:0000256" key="3">
    <source>
        <dbReference type="ARBA" id="ARBA00022692"/>
    </source>
</evidence>
<feature type="transmembrane region" description="Helical" evidence="6">
    <location>
        <begin position="166"/>
        <end position="193"/>
    </location>
</feature>
<dbReference type="PANTHER" id="PTHR30213">
    <property type="entry name" value="INNER MEMBRANE PROTEIN YHJD"/>
    <property type="match status" value="1"/>
</dbReference>
<keyword evidence="4 6" id="KW-1133">Transmembrane helix</keyword>
<sequence length="367" mass="38790">MSEAGAPPERAKPKLIDRLKARIADARSRRPWFDHVMSTQEHYTRVHGNLLSGAATYFGFLSFFPILALGFAVIGKVSEYYPDAQDSMIDAIESVFPGIVSENGADGTISLEQIENSAGAVGLIGVVALLYSGLGWLSGLREGLVAAFEVPATEKYNFVVGKLVDLLTLAVIGFVLILSVGVAGAATGFADAILDFIPMGAAGGAVLWCVTVIVGIAASTLLFFAIYRLLPDPDLPRRALLQGAVLGAVGFEVLKSIVVPIMGSLGGSPFAALALAITLVVWINYFSRLTVYGAAWAYTAPATVAHQRAVQRQAYTRPAATVVDERGLDDPVMARTTGERIVAAARPVAVLGLFAVGIRELIRRSGD</sequence>
<organism evidence="7 8">
    <name type="scientific">Solicola gregarius</name>
    <dbReference type="NCBI Taxonomy" id="2908642"/>
    <lineage>
        <taxon>Bacteria</taxon>
        <taxon>Bacillati</taxon>
        <taxon>Actinomycetota</taxon>
        <taxon>Actinomycetes</taxon>
        <taxon>Propionibacteriales</taxon>
        <taxon>Nocardioidaceae</taxon>
        <taxon>Solicola</taxon>
    </lineage>
</organism>
<dbReference type="Proteomes" id="UP001164390">
    <property type="component" value="Chromosome"/>
</dbReference>
<feature type="transmembrane region" description="Helical" evidence="6">
    <location>
        <begin position="205"/>
        <end position="227"/>
    </location>
</feature>
<accession>A0AA46YJ61</accession>
<keyword evidence="5 6" id="KW-0472">Membrane</keyword>
<dbReference type="AlphaFoldDB" id="A0AA46YJ61"/>
<feature type="transmembrane region" description="Helical" evidence="6">
    <location>
        <begin position="54"/>
        <end position="74"/>
    </location>
</feature>
<dbReference type="EMBL" id="CP094970">
    <property type="protein sequence ID" value="UYM03942.1"/>
    <property type="molecule type" value="Genomic_DNA"/>
</dbReference>
<dbReference type="Pfam" id="PF03631">
    <property type="entry name" value="Virul_fac_BrkB"/>
    <property type="match status" value="1"/>
</dbReference>
<gene>
    <name evidence="7" type="ORF">L0C25_15485</name>
</gene>
<evidence type="ECO:0000256" key="4">
    <source>
        <dbReference type="ARBA" id="ARBA00022989"/>
    </source>
</evidence>
<dbReference type="InterPro" id="IPR017039">
    <property type="entry name" value="Virul_fac_BrkB"/>
</dbReference>
<evidence type="ECO:0000313" key="8">
    <source>
        <dbReference type="Proteomes" id="UP001164390"/>
    </source>
</evidence>
<dbReference type="GO" id="GO:0005886">
    <property type="term" value="C:plasma membrane"/>
    <property type="evidence" value="ECO:0007669"/>
    <property type="project" value="UniProtKB-SubCell"/>
</dbReference>
<evidence type="ECO:0000313" key="7">
    <source>
        <dbReference type="EMBL" id="UYM03942.1"/>
    </source>
</evidence>
<feature type="transmembrane region" description="Helical" evidence="6">
    <location>
        <begin position="239"/>
        <end position="258"/>
    </location>
</feature>
<dbReference type="KEGG" id="sgrg:L0C25_15485"/>
<feature type="transmembrane region" description="Helical" evidence="6">
    <location>
        <begin position="270"/>
        <end position="287"/>
    </location>
</feature>
<feature type="transmembrane region" description="Helical" evidence="6">
    <location>
        <begin position="118"/>
        <end position="137"/>
    </location>
</feature>
<keyword evidence="8" id="KW-1185">Reference proteome</keyword>
<evidence type="ECO:0000256" key="5">
    <source>
        <dbReference type="ARBA" id="ARBA00023136"/>
    </source>
</evidence>
<evidence type="ECO:0000256" key="2">
    <source>
        <dbReference type="ARBA" id="ARBA00022475"/>
    </source>
</evidence>
<evidence type="ECO:0000256" key="1">
    <source>
        <dbReference type="ARBA" id="ARBA00004651"/>
    </source>
</evidence>
<reference evidence="7" key="1">
    <citation type="submission" date="2022-01" db="EMBL/GenBank/DDBJ databases">
        <title>Nocardioidaceae gen. sp. A5X3R13.</title>
        <authorList>
            <person name="Lopez Marin M.A."/>
            <person name="Uhlik O."/>
        </authorList>
    </citation>
    <scope>NUCLEOTIDE SEQUENCE</scope>
    <source>
        <strain evidence="7">A5X3R13</strain>
    </source>
</reference>
<dbReference type="RefSeq" id="WP_271632584.1">
    <property type="nucleotide sequence ID" value="NZ_CP094970.1"/>
</dbReference>
<keyword evidence="3 6" id="KW-0812">Transmembrane</keyword>
<name>A0AA46YJ61_9ACTN</name>
<comment type="subcellular location">
    <subcellularLocation>
        <location evidence="1">Cell membrane</location>
        <topology evidence="1">Multi-pass membrane protein</topology>
    </subcellularLocation>
</comment>